<dbReference type="GO" id="GO:0071949">
    <property type="term" value="F:FAD binding"/>
    <property type="evidence" value="ECO:0007669"/>
    <property type="project" value="TreeGrafter"/>
</dbReference>
<dbReference type="InterPro" id="IPR004621">
    <property type="entry name" value="Fadh2_euk"/>
</dbReference>
<dbReference type="SUPFAM" id="SSF51730">
    <property type="entry name" value="FAD-linked oxidoreductase"/>
    <property type="match status" value="1"/>
</dbReference>
<protein>
    <recommendedName>
        <fullName evidence="9">MTHFR SAM-binding regulatory domain-containing protein</fullName>
    </recommendedName>
</protein>
<keyword evidence="5" id="KW-0274">FAD</keyword>
<keyword evidence="7" id="KW-0560">Oxidoreductase</keyword>
<evidence type="ECO:0000256" key="1">
    <source>
        <dbReference type="ARBA" id="ARBA00001974"/>
    </source>
</evidence>
<dbReference type="GO" id="GO:0004489">
    <property type="term" value="F:methylenetetrahydrofolate reductase [NAD(P)H] activity"/>
    <property type="evidence" value="ECO:0007669"/>
    <property type="project" value="InterPro"/>
</dbReference>
<evidence type="ECO:0000256" key="2">
    <source>
        <dbReference type="ARBA" id="ARBA00004777"/>
    </source>
</evidence>
<evidence type="ECO:0000256" key="7">
    <source>
        <dbReference type="ARBA" id="ARBA00023002"/>
    </source>
</evidence>
<dbReference type="InterPro" id="IPR003171">
    <property type="entry name" value="Mehydrof_redctse-like"/>
</dbReference>
<organism evidence="10 11">
    <name type="scientific">[Candida] arabinofermentans NRRL YB-2248</name>
    <dbReference type="NCBI Taxonomy" id="983967"/>
    <lineage>
        <taxon>Eukaryota</taxon>
        <taxon>Fungi</taxon>
        <taxon>Dikarya</taxon>
        <taxon>Ascomycota</taxon>
        <taxon>Saccharomycotina</taxon>
        <taxon>Pichiomycetes</taxon>
        <taxon>Pichiales</taxon>
        <taxon>Pichiaceae</taxon>
        <taxon>Ogataea</taxon>
        <taxon>Ogataea/Candida clade</taxon>
    </lineage>
</organism>
<dbReference type="CDD" id="cd00537">
    <property type="entry name" value="MTHFR"/>
    <property type="match status" value="1"/>
</dbReference>
<feature type="domain" description="MTHFR SAM-binding regulatory" evidence="9">
    <location>
        <begin position="304"/>
        <end position="595"/>
    </location>
</feature>
<comment type="pathway">
    <text evidence="2 8">One-carbon metabolism; tetrahydrofolate interconversion.</text>
</comment>
<accession>A0A1E4T374</accession>
<gene>
    <name evidence="10" type="ORF">CANARDRAFT_6702</name>
</gene>
<keyword evidence="4" id="KW-0285">Flavoprotein</keyword>
<dbReference type="Proteomes" id="UP000094801">
    <property type="component" value="Unassembled WGS sequence"/>
</dbReference>
<evidence type="ECO:0000313" key="11">
    <source>
        <dbReference type="Proteomes" id="UP000094801"/>
    </source>
</evidence>
<dbReference type="InterPro" id="IPR053806">
    <property type="entry name" value="MTHFR_C"/>
</dbReference>
<dbReference type="GO" id="GO:0005829">
    <property type="term" value="C:cytosol"/>
    <property type="evidence" value="ECO:0007669"/>
    <property type="project" value="TreeGrafter"/>
</dbReference>
<keyword evidence="11" id="KW-1185">Reference proteome</keyword>
<evidence type="ECO:0000256" key="6">
    <source>
        <dbReference type="ARBA" id="ARBA00022857"/>
    </source>
</evidence>
<dbReference type="GO" id="GO:0035999">
    <property type="term" value="P:tetrahydrofolate interconversion"/>
    <property type="evidence" value="ECO:0007669"/>
    <property type="project" value="UniProtKB-UniPathway"/>
</dbReference>
<dbReference type="FunFam" id="3.20.20.220:FF:000002">
    <property type="entry name" value="Methylenetetrahydrofolate reductase"/>
    <property type="match status" value="1"/>
</dbReference>
<dbReference type="AlphaFoldDB" id="A0A1E4T374"/>
<dbReference type="STRING" id="983967.A0A1E4T374"/>
<evidence type="ECO:0000259" key="9">
    <source>
        <dbReference type="Pfam" id="PF21895"/>
    </source>
</evidence>
<dbReference type="UniPathway" id="UPA00193"/>
<dbReference type="Pfam" id="PF21895">
    <property type="entry name" value="MTHFR_C"/>
    <property type="match status" value="1"/>
</dbReference>
<comment type="cofactor">
    <cofactor evidence="1">
        <name>FAD</name>
        <dbReference type="ChEBI" id="CHEBI:57692"/>
    </cofactor>
</comment>
<dbReference type="PANTHER" id="PTHR45754">
    <property type="entry name" value="METHYLENETETRAHYDROFOLATE REDUCTASE"/>
    <property type="match status" value="1"/>
</dbReference>
<comment type="similarity">
    <text evidence="3">Belongs to the methylenetetrahydrofolate reductase family.</text>
</comment>
<evidence type="ECO:0000256" key="4">
    <source>
        <dbReference type="ARBA" id="ARBA00022630"/>
    </source>
</evidence>
<dbReference type="GO" id="GO:0009086">
    <property type="term" value="P:methionine biosynthetic process"/>
    <property type="evidence" value="ECO:0007669"/>
    <property type="project" value="TreeGrafter"/>
</dbReference>
<dbReference type="EMBL" id="KV453850">
    <property type="protein sequence ID" value="ODV86207.1"/>
    <property type="molecule type" value="Genomic_DNA"/>
</dbReference>
<dbReference type="InterPro" id="IPR029041">
    <property type="entry name" value="FAD-linked_oxidoreductase-like"/>
</dbReference>
<reference evidence="11" key="1">
    <citation type="submission" date="2016-04" db="EMBL/GenBank/DDBJ databases">
        <title>Comparative genomics of biotechnologically important yeasts.</title>
        <authorList>
            <consortium name="DOE Joint Genome Institute"/>
            <person name="Riley R."/>
            <person name="Haridas S."/>
            <person name="Wolfe K.H."/>
            <person name="Lopes M.R."/>
            <person name="Hittinger C.T."/>
            <person name="Goker M."/>
            <person name="Salamov A."/>
            <person name="Wisecaver J."/>
            <person name="Long T.M."/>
            <person name="Aerts A.L."/>
            <person name="Barry K."/>
            <person name="Choi C."/>
            <person name="Clum A."/>
            <person name="Coughlan A.Y."/>
            <person name="Deshpande S."/>
            <person name="Douglass A.P."/>
            <person name="Hanson S.J."/>
            <person name="Klenk H.-P."/>
            <person name="Labutti K."/>
            <person name="Lapidus A."/>
            <person name="Lindquist E."/>
            <person name="Lipzen A."/>
            <person name="Meier-Kolthoff J.P."/>
            <person name="Ohm R.A."/>
            <person name="Otillar R.P."/>
            <person name="Pangilinan J."/>
            <person name="Peng Y."/>
            <person name="Rokas A."/>
            <person name="Rosa C.A."/>
            <person name="Scheuner C."/>
            <person name="Sibirny A.A."/>
            <person name="Slot J.C."/>
            <person name="Stielow J.B."/>
            <person name="Sun H."/>
            <person name="Kurtzman C.P."/>
            <person name="Blackwell M."/>
            <person name="Grigoriev I.V."/>
            <person name="Jeffries T.W."/>
        </authorList>
    </citation>
    <scope>NUCLEOTIDE SEQUENCE [LARGE SCALE GENOMIC DNA]</scope>
    <source>
        <strain evidence="11">NRRL YB-2248</strain>
    </source>
</reference>
<evidence type="ECO:0000256" key="8">
    <source>
        <dbReference type="RuleBase" id="RU004254"/>
    </source>
</evidence>
<dbReference type="PANTHER" id="PTHR45754:SF3">
    <property type="entry name" value="METHYLENETETRAHYDROFOLATE REDUCTASE (NADPH)"/>
    <property type="match status" value="1"/>
</dbReference>
<dbReference type="OrthoDB" id="16284at2759"/>
<dbReference type="NCBIfam" id="TIGR00677">
    <property type="entry name" value="fadh2_euk"/>
    <property type="match status" value="1"/>
</dbReference>
<dbReference type="Pfam" id="PF02219">
    <property type="entry name" value="MTHFR"/>
    <property type="match status" value="1"/>
</dbReference>
<name>A0A1E4T374_9ASCO</name>
<evidence type="ECO:0000313" key="10">
    <source>
        <dbReference type="EMBL" id="ODV86207.1"/>
    </source>
</evidence>
<sequence length="608" mass="69422">MKITDKLLEAHKEVSSPATFSFEFFTPKTTQGVQNLYDRMDRMYDLNPLFIDITWNAGGKLSTLTSEMVHTTSTVLGLETCMHLTCTNMKLEVIDQALKSAYESGCQNILALRGDPPLDGSDSTGDFKYAKDLIKHIRKQYGDHFNIGIAAYPEGQPEESDRKKTLQYLKEKQDAGGDFIVTQMFYDVEHFINWAHECRELGITIPIVPGIMPISTYAAFLRRAGWSEINIPQHFHDRLSPIKEDDAKVREEGTKLLIEMCQQLLDSQVVNHLHFYTMNLEKSTLMILQGLNLITKQQINDMKKQPWRKSLNPTRSSESVRPIFWKNRKFSYIQRTSNWDEFPNGRWGDSRSPAFGSIELCDSELIRHSPKKAIELWGKPTSLKQLADLTIQYLEGEMTCLPWSDGRISQEITSTKPQLIELNSANIVTINSQPSIDGLKSNDIIYGWGPKDGYIYQKQYLEFVIPSTKLDELISRIDKLNATQGSSDYNILSYYAANIGSDSTLVTNTQSSDINAVTWGCFPGKEVVQPTIVEKISFLAWKDEFFSILKKWQAIFRSEIKLQSDDEESKSAIEFLETLHDDFSLVNIVDNDYVNEPNTRIFELLKGL</sequence>
<keyword evidence="6" id="KW-0521">NADP</keyword>
<dbReference type="Gene3D" id="3.20.20.220">
    <property type="match status" value="1"/>
</dbReference>
<evidence type="ECO:0000256" key="3">
    <source>
        <dbReference type="ARBA" id="ARBA00006743"/>
    </source>
</evidence>
<proteinExistence type="inferred from homology"/>
<evidence type="ECO:0000256" key="5">
    <source>
        <dbReference type="ARBA" id="ARBA00022827"/>
    </source>
</evidence>